<name>A0A2G8SAW6_9APHY</name>
<protein>
    <submittedName>
        <fullName evidence="2">Uncharacterized protein</fullName>
    </submittedName>
</protein>
<reference evidence="2 3" key="1">
    <citation type="journal article" date="2015" name="Sci. Rep.">
        <title>Chromosome-level genome map provides insights into diverse defense mechanisms in the medicinal fungus Ganoderma sinense.</title>
        <authorList>
            <person name="Zhu Y."/>
            <person name="Xu J."/>
            <person name="Sun C."/>
            <person name="Zhou S."/>
            <person name="Xu H."/>
            <person name="Nelson D.R."/>
            <person name="Qian J."/>
            <person name="Song J."/>
            <person name="Luo H."/>
            <person name="Xiang L."/>
            <person name="Li Y."/>
            <person name="Xu Z."/>
            <person name="Ji A."/>
            <person name="Wang L."/>
            <person name="Lu S."/>
            <person name="Hayward A."/>
            <person name="Sun W."/>
            <person name="Li X."/>
            <person name="Schwartz D.C."/>
            <person name="Wang Y."/>
            <person name="Chen S."/>
        </authorList>
    </citation>
    <scope>NUCLEOTIDE SEQUENCE [LARGE SCALE GENOMIC DNA]</scope>
    <source>
        <strain evidence="2 3">ZZ0214-1</strain>
    </source>
</reference>
<accession>A0A2G8SAW6</accession>
<evidence type="ECO:0000313" key="2">
    <source>
        <dbReference type="EMBL" id="PIL30906.1"/>
    </source>
</evidence>
<dbReference type="EMBL" id="AYKW01000013">
    <property type="protein sequence ID" value="PIL30906.1"/>
    <property type="molecule type" value="Genomic_DNA"/>
</dbReference>
<sequence>MSRLQSLFKSSASTSSQASSSSSSRRSSASMMVDASPISYVQFTGLAPTPSQKPAQAQSGTSNGGGYAEMLDEDNMAWVKPKKASRRS</sequence>
<feature type="compositionally biased region" description="Low complexity" evidence="1">
    <location>
        <begin position="10"/>
        <end position="30"/>
    </location>
</feature>
<keyword evidence="3" id="KW-1185">Reference proteome</keyword>
<evidence type="ECO:0000313" key="3">
    <source>
        <dbReference type="Proteomes" id="UP000230002"/>
    </source>
</evidence>
<dbReference type="OrthoDB" id="2803610at2759"/>
<organism evidence="2 3">
    <name type="scientific">Ganoderma sinense ZZ0214-1</name>
    <dbReference type="NCBI Taxonomy" id="1077348"/>
    <lineage>
        <taxon>Eukaryota</taxon>
        <taxon>Fungi</taxon>
        <taxon>Dikarya</taxon>
        <taxon>Basidiomycota</taxon>
        <taxon>Agaricomycotina</taxon>
        <taxon>Agaricomycetes</taxon>
        <taxon>Polyporales</taxon>
        <taxon>Polyporaceae</taxon>
        <taxon>Ganoderma</taxon>
    </lineage>
</organism>
<evidence type="ECO:0000256" key="1">
    <source>
        <dbReference type="SAM" id="MobiDB-lite"/>
    </source>
</evidence>
<dbReference type="Proteomes" id="UP000230002">
    <property type="component" value="Unassembled WGS sequence"/>
</dbReference>
<feature type="compositionally biased region" description="Polar residues" evidence="1">
    <location>
        <begin position="49"/>
        <end position="61"/>
    </location>
</feature>
<proteinExistence type="predicted"/>
<dbReference type="AlphaFoldDB" id="A0A2G8SAW6"/>
<feature type="region of interest" description="Disordered" evidence="1">
    <location>
        <begin position="44"/>
        <end position="88"/>
    </location>
</feature>
<gene>
    <name evidence="2" type="ORF">GSI_07075</name>
</gene>
<comment type="caution">
    <text evidence="2">The sequence shown here is derived from an EMBL/GenBank/DDBJ whole genome shotgun (WGS) entry which is preliminary data.</text>
</comment>
<feature type="region of interest" description="Disordered" evidence="1">
    <location>
        <begin position="1"/>
        <end position="31"/>
    </location>
</feature>